<organism evidence="1 2">
    <name type="scientific">Kickxella alabastrina</name>
    <dbReference type="NCBI Taxonomy" id="61397"/>
    <lineage>
        <taxon>Eukaryota</taxon>
        <taxon>Fungi</taxon>
        <taxon>Fungi incertae sedis</taxon>
        <taxon>Zoopagomycota</taxon>
        <taxon>Kickxellomycotina</taxon>
        <taxon>Kickxellomycetes</taxon>
        <taxon>Kickxellales</taxon>
        <taxon>Kickxellaceae</taxon>
        <taxon>Kickxella</taxon>
    </lineage>
</organism>
<name>A0ACC1IMW4_9FUNG</name>
<sequence length="191" mass="22230">MSQQQQQQREASPVLDRSSRQDEIPSPATPPHLQNLPSLSHLLSNQQQHESIQAYIAATTSGSSSFQHHNESNYNQEYHMFSEEEEERDEMAEFEPGLKFHENESENENENEKEKFVPTVILPKKWWMSVDWKRTLRFVGLYMALPFVTGVMAGMGEIFANEAMYRWGWRGARPIQVKGRNNQKFPVTTEK</sequence>
<proteinExistence type="predicted"/>
<reference evidence="1" key="1">
    <citation type="submission" date="2022-07" db="EMBL/GenBank/DDBJ databases">
        <title>Phylogenomic reconstructions and comparative analyses of Kickxellomycotina fungi.</title>
        <authorList>
            <person name="Reynolds N.K."/>
            <person name="Stajich J.E."/>
            <person name="Barry K."/>
            <person name="Grigoriev I.V."/>
            <person name="Crous P."/>
            <person name="Smith M.E."/>
        </authorList>
    </citation>
    <scope>NUCLEOTIDE SEQUENCE</scope>
    <source>
        <strain evidence="1">Benny 63K</strain>
    </source>
</reference>
<keyword evidence="2" id="KW-1185">Reference proteome</keyword>
<protein>
    <submittedName>
        <fullName evidence="1">Uncharacterized protein</fullName>
    </submittedName>
</protein>
<comment type="caution">
    <text evidence="1">The sequence shown here is derived from an EMBL/GenBank/DDBJ whole genome shotgun (WGS) entry which is preliminary data.</text>
</comment>
<evidence type="ECO:0000313" key="2">
    <source>
        <dbReference type="Proteomes" id="UP001150581"/>
    </source>
</evidence>
<gene>
    <name evidence="1" type="ORF">LPJ66_003553</name>
</gene>
<dbReference type="Proteomes" id="UP001150581">
    <property type="component" value="Unassembled WGS sequence"/>
</dbReference>
<dbReference type="EMBL" id="JANBPG010000362">
    <property type="protein sequence ID" value="KAJ1897145.1"/>
    <property type="molecule type" value="Genomic_DNA"/>
</dbReference>
<accession>A0ACC1IMW4</accession>
<evidence type="ECO:0000313" key="1">
    <source>
        <dbReference type="EMBL" id="KAJ1897145.1"/>
    </source>
</evidence>